<dbReference type="RefSeq" id="WP_184306966.1">
    <property type="nucleotide sequence ID" value="NZ_JACHEN010000001.1"/>
</dbReference>
<dbReference type="Gene3D" id="2.40.30.170">
    <property type="match status" value="1"/>
</dbReference>
<evidence type="ECO:0000313" key="3">
    <source>
        <dbReference type="EMBL" id="MBB6213969.1"/>
    </source>
</evidence>
<dbReference type="AlphaFoldDB" id="A0A841KUX0"/>
<proteinExistence type="inferred from homology"/>
<evidence type="ECO:0000256" key="2">
    <source>
        <dbReference type="SAM" id="SignalP"/>
    </source>
</evidence>
<evidence type="ECO:0000313" key="4">
    <source>
        <dbReference type="Proteomes" id="UP000579281"/>
    </source>
</evidence>
<dbReference type="PROSITE" id="PS51257">
    <property type="entry name" value="PROKAR_LIPOPROTEIN"/>
    <property type="match status" value="1"/>
</dbReference>
<dbReference type="NCBIfam" id="TIGR01730">
    <property type="entry name" value="RND_mfp"/>
    <property type="match status" value="1"/>
</dbReference>
<keyword evidence="2" id="KW-0732">Signal</keyword>
<feature type="chain" id="PRO_5032410071" evidence="2">
    <location>
        <begin position="24"/>
        <end position="362"/>
    </location>
</feature>
<organism evidence="3 4">
    <name type="scientific">Anaerosolibacter carboniphilus</name>
    <dbReference type="NCBI Taxonomy" id="1417629"/>
    <lineage>
        <taxon>Bacteria</taxon>
        <taxon>Bacillati</taxon>
        <taxon>Bacillota</taxon>
        <taxon>Clostridia</taxon>
        <taxon>Peptostreptococcales</taxon>
        <taxon>Thermotaleaceae</taxon>
        <taxon>Anaerosolibacter</taxon>
    </lineage>
</organism>
<comment type="similarity">
    <text evidence="1">Belongs to the membrane fusion protein (MFP) (TC 8.A.1) family.</text>
</comment>
<dbReference type="Proteomes" id="UP000579281">
    <property type="component" value="Unassembled WGS sequence"/>
</dbReference>
<dbReference type="EMBL" id="JACHEN010000001">
    <property type="protein sequence ID" value="MBB6213969.1"/>
    <property type="molecule type" value="Genomic_DNA"/>
</dbReference>
<feature type="signal peptide" evidence="2">
    <location>
        <begin position="1"/>
        <end position="23"/>
    </location>
</feature>
<dbReference type="Gene3D" id="2.40.420.20">
    <property type="match status" value="1"/>
</dbReference>
<evidence type="ECO:0000256" key="1">
    <source>
        <dbReference type="ARBA" id="ARBA00009477"/>
    </source>
</evidence>
<sequence length="362" mass="39662">MKRVTAVVVMLMMIVSLVGCSSADQQETSEERAAAVKVLEIKESQKPVTIKYIGTVDAKEITAYSFKVGGKVKRIYVEKGDHVTEGTCLAEIDTQDLEFQVAAAKATMDTAALNIKKAEDSLRYNKDLFEKMDSLYTAGAISKDQYDQAKLQTEVTETSYYQAKSQYDAAKTDYEYKTTLIQDAKLYAQQKGTVVDVLFEENERANGGQSVATVRSGEQVINVGIPQQDLKAVQIGAKVLVDVDGETTEGIVTYIAEAPDTATRTYHAEIEVAKKDFRLGAIAKAEVAIGEQQGIWIPMTAVFSNGEDYVYIVKESRAFKRTIEILNVNDDKVRVSGIAAGELLAINGMKNLNDGSKVSIVE</sequence>
<dbReference type="GO" id="GO:0015562">
    <property type="term" value="F:efflux transmembrane transporter activity"/>
    <property type="evidence" value="ECO:0007669"/>
    <property type="project" value="InterPro"/>
</dbReference>
<comment type="caution">
    <text evidence="3">The sequence shown here is derived from an EMBL/GenBank/DDBJ whole genome shotgun (WGS) entry which is preliminary data.</text>
</comment>
<dbReference type="InterPro" id="IPR006143">
    <property type="entry name" value="RND_pump_MFP"/>
</dbReference>
<gene>
    <name evidence="3" type="ORF">HNQ80_000038</name>
</gene>
<dbReference type="PANTHER" id="PTHR30469:SF20">
    <property type="entry name" value="EFFLUX RND TRANSPORTER PERIPLASMIC ADAPTOR SUBUNIT"/>
    <property type="match status" value="1"/>
</dbReference>
<dbReference type="Gene3D" id="1.10.287.470">
    <property type="entry name" value="Helix hairpin bin"/>
    <property type="match status" value="1"/>
</dbReference>
<protein>
    <submittedName>
        <fullName evidence="3">RND family efflux transporter MFP subunit</fullName>
    </submittedName>
</protein>
<dbReference type="GO" id="GO:1990281">
    <property type="term" value="C:efflux pump complex"/>
    <property type="evidence" value="ECO:0007669"/>
    <property type="project" value="TreeGrafter"/>
</dbReference>
<dbReference type="SUPFAM" id="SSF111369">
    <property type="entry name" value="HlyD-like secretion proteins"/>
    <property type="match status" value="1"/>
</dbReference>
<dbReference type="Gene3D" id="2.40.50.100">
    <property type="match status" value="1"/>
</dbReference>
<dbReference type="PANTHER" id="PTHR30469">
    <property type="entry name" value="MULTIDRUG RESISTANCE PROTEIN MDTA"/>
    <property type="match status" value="1"/>
</dbReference>
<accession>A0A841KUX0</accession>
<name>A0A841KUX0_9FIRM</name>
<reference evidence="3 4" key="1">
    <citation type="submission" date="2020-08" db="EMBL/GenBank/DDBJ databases">
        <title>Genomic Encyclopedia of Type Strains, Phase IV (KMG-IV): sequencing the most valuable type-strain genomes for metagenomic binning, comparative biology and taxonomic classification.</title>
        <authorList>
            <person name="Goeker M."/>
        </authorList>
    </citation>
    <scope>NUCLEOTIDE SEQUENCE [LARGE SCALE GENOMIC DNA]</scope>
    <source>
        <strain evidence="3 4">DSM 103526</strain>
    </source>
</reference>
<keyword evidence="4" id="KW-1185">Reference proteome</keyword>